<accession>A0ABN9WBZ0</accession>
<evidence type="ECO:0000313" key="1">
    <source>
        <dbReference type="EMBL" id="CAK0883820.1"/>
    </source>
</evidence>
<keyword evidence="2" id="KW-1185">Reference proteome</keyword>
<gene>
    <name evidence="1" type="ORF">PCOR1329_LOCUS65923</name>
</gene>
<dbReference type="EMBL" id="CAUYUJ010018467">
    <property type="protein sequence ID" value="CAK0883820.1"/>
    <property type="molecule type" value="Genomic_DNA"/>
</dbReference>
<name>A0ABN9WBZ0_9DINO</name>
<evidence type="ECO:0000313" key="2">
    <source>
        <dbReference type="Proteomes" id="UP001189429"/>
    </source>
</evidence>
<protein>
    <submittedName>
        <fullName evidence="1">Uncharacterized protein</fullName>
    </submittedName>
</protein>
<proteinExistence type="predicted"/>
<feature type="non-terminal residue" evidence="1">
    <location>
        <position position="1"/>
    </location>
</feature>
<organism evidence="1 2">
    <name type="scientific">Prorocentrum cordatum</name>
    <dbReference type="NCBI Taxonomy" id="2364126"/>
    <lineage>
        <taxon>Eukaryota</taxon>
        <taxon>Sar</taxon>
        <taxon>Alveolata</taxon>
        <taxon>Dinophyceae</taxon>
        <taxon>Prorocentrales</taxon>
        <taxon>Prorocentraceae</taxon>
        <taxon>Prorocentrum</taxon>
    </lineage>
</organism>
<comment type="caution">
    <text evidence="1">The sequence shown here is derived from an EMBL/GenBank/DDBJ whole genome shotgun (WGS) entry which is preliminary data.</text>
</comment>
<sequence length="227" mass="24922">GPPEGRANEEKETTPNGKLQSLMCRLLLQHEAAHQAAARDDNLTLTLKEGQKLEVALETGYQEHARVGKTAREGDDFKGHPMGKKPDALLKIIVCRISEAASINREKLMKTIEQGPHPQAAAEAVGVLERWGQLAQNPDAIAKATRCFKIKLNAEGEDQVRWIFACNYHPDLKAASNVLRLDGGMESVAILLGHDHGPRSKVAKQIEQLAFRDDGRAKSAGKKKSRK</sequence>
<reference evidence="1" key="1">
    <citation type="submission" date="2023-10" db="EMBL/GenBank/DDBJ databases">
        <authorList>
            <person name="Chen Y."/>
            <person name="Shah S."/>
            <person name="Dougan E. K."/>
            <person name="Thang M."/>
            <person name="Chan C."/>
        </authorList>
    </citation>
    <scope>NUCLEOTIDE SEQUENCE [LARGE SCALE GENOMIC DNA]</scope>
</reference>
<dbReference type="Proteomes" id="UP001189429">
    <property type="component" value="Unassembled WGS sequence"/>
</dbReference>